<evidence type="ECO:0000256" key="10">
    <source>
        <dbReference type="PROSITE-ProRule" id="PRU10141"/>
    </source>
</evidence>
<dbReference type="Gene3D" id="3.30.200.20">
    <property type="entry name" value="Phosphorylase Kinase, domain 1"/>
    <property type="match status" value="1"/>
</dbReference>
<feature type="compositionally biased region" description="Pro residues" evidence="11">
    <location>
        <begin position="31"/>
        <end position="45"/>
    </location>
</feature>
<dbReference type="GO" id="GO:0005524">
    <property type="term" value="F:ATP binding"/>
    <property type="evidence" value="ECO:0007669"/>
    <property type="project" value="UniProtKB-UniRule"/>
</dbReference>
<dbReference type="GO" id="GO:0005886">
    <property type="term" value="C:plasma membrane"/>
    <property type="evidence" value="ECO:0007669"/>
    <property type="project" value="UniProtKB-SubCell"/>
</dbReference>
<keyword evidence="3" id="KW-1003">Cell membrane</keyword>
<dbReference type="PROSITE" id="PS50011">
    <property type="entry name" value="PROTEIN_KINASE_DOM"/>
    <property type="match status" value="1"/>
</dbReference>
<dbReference type="InterPro" id="IPR011009">
    <property type="entry name" value="Kinase-like_dom_sf"/>
</dbReference>
<organism evidence="13 14">
    <name type="scientific">Zingiber officinale</name>
    <name type="common">Ginger</name>
    <name type="synonym">Amomum zingiber</name>
    <dbReference type="NCBI Taxonomy" id="94328"/>
    <lineage>
        <taxon>Eukaryota</taxon>
        <taxon>Viridiplantae</taxon>
        <taxon>Streptophyta</taxon>
        <taxon>Embryophyta</taxon>
        <taxon>Tracheophyta</taxon>
        <taxon>Spermatophyta</taxon>
        <taxon>Magnoliopsida</taxon>
        <taxon>Liliopsida</taxon>
        <taxon>Zingiberales</taxon>
        <taxon>Zingiberaceae</taxon>
        <taxon>Zingiber</taxon>
    </lineage>
</organism>
<feature type="domain" description="Protein kinase" evidence="12">
    <location>
        <begin position="198"/>
        <end position="475"/>
    </location>
</feature>
<dbReference type="PROSITE" id="PS00107">
    <property type="entry name" value="PROTEIN_KINASE_ATP"/>
    <property type="match status" value="1"/>
</dbReference>
<evidence type="ECO:0000256" key="6">
    <source>
        <dbReference type="ARBA" id="ARBA00022741"/>
    </source>
</evidence>
<evidence type="ECO:0000256" key="2">
    <source>
        <dbReference type="ARBA" id="ARBA00008684"/>
    </source>
</evidence>
<keyword evidence="8 10" id="KW-0067">ATP-binding</keyword>
<evidence type="ECO:0000256" key="4">
    <source>
        <dbReference type="ARBA" id="ARBA00022527"/>
    </source>
</evidence>
<evidence type="ECO:0000256" key="7">
    <source>
        <dbReference type="ARBA" id="ARBA00022777"/>
    </source>
</evidence>
<proteinExistence type="inferred from homology"/>
<keyword evidence="4" id="KW-0723">Serine/threonine-protein kinase</keyword>
<dbReference type="PANTHER" id="PTHR47985:SF63">
    <property type="entry name" value="OS05G0463000 PROTEIN"/>
    <property type="match status" value="1"/>
</dbReference>
<dbReference type="PANTHER" id="PTHR47985">
    <property type="entry name" value="OS07G0668900 PROTEIN"/>
    <property type="match status" value="1"/>
</dbReference>
<evidence type="ECO:0000256" key="1">
    <source>
        <dbReference type="ARBA" id="ARBA00004193"/>
    </source>
</evidence>
<keyword evidence="7" id="KW-0418">Kinase</keyword>
<comment type="subcellular location">
    <subcellularLocation>
        <location evidence="1">Cell membrane</location>
        <topology evidence="1">Lipid-anchor</topology>
    </subcellularLocation>
</comment>
<feature type="region of interest" description="Disordered" evidence="11">
    <location>
        <begin position="1"/>
        <end position="47"/>
    </location>
</feature>
<evidence type="ECO:0000313" key="14">
    <source>
        <dbReference type="Proteomes" id="UP000734854"/>
    </source>
</evidence>
<dbReference type="CDD" id="cd14066">
    <property type="entry name" value="STKc_IRAK"/>
    <property type="match status" value="1"/>
</dbReference>
<dbReference type="Gene3D" id="1.10.510.10">
    <property type="entry name" value="Transferase(Phosphotransferase) domain 1"/>
    <property type="match status" value="1"/>
</dbReference>
<sequence length="492" mass="54203">MASDPRRRFRRRHPTFWLPPQTEKPTSVAIPSPPPSPSRPAPPYPGQTSIFDANRISDLGAFISPISRAQLFRGPGSRSHLFLSYADASSKIDWSCGLVGRGAVRQSQGQCLAGTICFCGNWRHWHLSRMSCFPCFSKKSQRKEIAPGKSLAKDNVSRKTADYSEKPSAEASQRDSGKGNIAALTFTFEELALATKNFRAECLLGEGGFGRVYKGYLENTGQIAAVKQLNRAGFQGNKEFVVEVLMLSLLHHQNLVKLIGYCADGDQRLLVYEFMSMGSLEDHLLVISPNRKLLSWYTRMKIAYGAAQGLEYLHEKANPPVIFRDFKSSNILLDQDFNAKLSDFGLAKLVPVGDKVHVSSRVMGTIGYCAPEYARTGHLSLKSDVYSFGVVLLELITGRRAIDTTRPTNEQNLVSWAKPMLGDQKRFPELVDPLIQGNYPPNGLSQAVAVAAMCLQQEASVRPSMTDVVISLNFLKTPSGSPEVDPTPSSPT</sequence>
<dbReference type="InterPro" id="IPR000719">
    <property type="entry name" value="Prot_kinase_dom"/>
</dbReference>
<comment type="caution">
    <text evidence="13">The sequence shown here is derived from an EMBL/GenBank/DDBJ whole genome shotgun (WGS) entry which is preliminary data.</text>
</comment>
<dbReference type="GO" id="GO:0090404">
    <property type="term" value="C:pollen tube tip"/>
    <property type="evidence" value="ECO:0007669"/>
    <property type="project" value="UniProtKB-ARBA"/>
</dbReference>
<comment type="similarity">
    <text evidence="2">Belongs to the protein kinase superfamily. Ser/Thr protein kinase family.</text>
</comment>
<dbReference type="GO" id="GO:0004674">
    <property type="term" value="F:protein serine/threonine kinase activity"/>
    <property type="evidence" value="ECO:0007669"/>
    <property type="project" value="UniProtKB-KW"/>
</dbReference>
<keyword evidence="14" id="KW-1185">Reference proteome</keyword>
<feature type="region of interest" description="Disordered" evidence="11">
    <location>
        <begin position="147"/>
        <end position="176"/>
    </location>
</feature>
<dbReference type="AlphaFoldDB" id="A0A8J5FE06"/>
<gene>
    <name evidence="13" type="ORF">ZIOFF_054744</name>
</gene>
<evidence type="ECO:0000256" key="11">
    <source>
        <dbReference type="SAM" id="MobiDB-lite"/>
    </source>
</evidence>
<dbReference type="EMBL" id="JACMSC010000015">
    <property type="protein sequence ID" value="KAG6486174.1"/>
    <property type="molecule type" value="Genomic_DNA"/>
</dbReference>
<keyword evidence="6 10" id="KW-0547">Nucleotide-binding</keyword>
<evidence type="ECO:0000313" key="13">
    <source>
        <dbReference type="EMBL" id="KAG6486174.1"/>
    </source>
</evidence>
<dbReference type="SUPFAM" id="SSF56112">
    <property type="entry name" value="Protein kinase-like (PK-like)"/>
    <property type="match status" value="1"/>
</dbReference>
<dbReference type="FunFam" id="3.30.200.20:FF:000266">
    <property type="entry name" value="probable serine/threonine-protein kinase RLCKVII"/>
    <property type="match status" value="1"/>
</dbReference>
<keyword evidence="9" id="KW-0472">Membrane</keyword>
<name>A0A8J5FE06_ZINOF</name>
<dbReference type="GO" id="GO:0010183">
    <property type="term" value="P:pollen tube guidance"/>
    <property type="evidence" value="ECO:0007669"/>
    <property type="project" value="UniProtKB-ARBA"/>
</dbReference>
<feature type="binding site" evidence="10">
    <location>
        <position position="227"/>
    </location>
    <ligand>
        <name>ATP</name>
        <dbReference type="ChEBI" id="CHEBI:30616"/>
    </ligand>
</feature>
<dbReference type="Proteomes" id="UP000734854">
    <property type="component" value="Unassembled WGS sequence"/>
</dbReference>
<dbReference type="FunFam" id="1.10.510.10:FF:000032">
    <property type="entry name" value="Serine/threonine-protein kinase PBS1"/>
    <property type="match status" value="1"/>
</dbReference>
<protein>
    <recommendedName>
        <fullName evidence="12">Protein kinase domain-containing protein</fullName>
    </recommendedName>
</protein>
<evidence type="ECO:0000256" key="5">
    <source>
        <dbReference type="ARBA" id="ARBA00022679"/>
    </source>
</evidence>
<dbReference type="Pfam" id="PF00069">
    <property type="entry name" value="Pkinase"/>
    <property type="match status" value="1"/>
</dbReference>
<evidence type="ECO:0000259" key="12">
    <source>
        <dbReference type="PROSITE" id="PS50011"/>
    </source>
</evidence>
<dbReference type="InterPro" id="IPR017441">
    <property type="entry name" value="Protein_kinase_ATP_BS"/>
</dbReference>
<reference evidence="13 14" key="1">
    <citation type="submission" date="2020-08" db="EMBL/GenBank/DDBJ databases">
        <title>Plant Genome Project.</title>
        <authorList>
            <person name="Zhang R.-G."/>
        </authorList>
    </citation>
    <scope>NUCLEOTIDE SEQUENCE [LARGE SCALE GENOMIC DNA]</scope>
    <source>
        <tissue evidence="13">Rhizome</tissue>
    </source>
</reference>
<evidence type="ECO:0000256" key="3">
    <source>
        <dbReference type="ARBA" id="ARBA00022475"/>
    </source>
</evidence>
<keyword evidence="5" id="KW-0808">Transferase</keyword>
<evidence type="ECO:0000256" key="9">
    <source>
        <dbReference type="ARBA" id="ARBA00023136"/>
    </source>
</evidence>
<evidence type="ECO:0000256" key="8">
    <source>
        <dbReference type="ARBA" id="ARBA00022840"/>
    </source>
</evidence>
<accession>A0A8J5FE06</accession>